<gene>
    <name evidence="1" type="ORF">J2X26_003731</name>
</gene>
<evidence type="ECO:0000313" key="2">
    <source>
        <dbReference type="Proteomes" id="UP001239626"/>
    </source>
</evidence>
<dbReference type="EMBL" id="JAUSVB010000006">
    <property type="protein sequence ID" value="MDQ0375393.1"/>
    <property type="molecule type" value="Genomic_DNA"/>
</dbReference>
<comment type="caution">
    <text evidence="1">The sequence shown here is derived from an EMBL/GenBank/DDBJ whole genome shotgun (WGS) entry which is preliminary data.</text>
</comment>
<name>A0ABU0EJC6_9CELL</name>
<dbReference type="Proteomes" id="UP001239626">
    <property type="component" value="Unassembled WGS sequence"/>
</dbReference>
<evidence type="ECO:0000313" key="1">
    <source>
        <dbReference type="EMBL" id="MDQ0375393.1"/>
    </source>
</evidence>
<sequence length="148" mass="15714">MNGEQLLTQAARTLREHTDIGWVALRDDVVAAAVRAFRPSAPVRGRLPGGELLVASAVLVSRVRSAVTEVPDAGALRITCTTTDDDELDRLTVELVALYGTPLVPLADEVRRAAAVTVAETLGLADAPVDRVRVDVSVQDVTPDPLLL</sequence>
<organism evidence="1 2">
    <name type="scientific">Cellulomonas humilata</name>
    <dbReference type="NCBI Taxonomy" id="144055"/>
    <lineage>
        <taxon>Bacteria</taxon>
        <taxon>Bacillati</taxon>
        <taxon>Actinomycetota</taxon>
        <taxon>Actinomycetes</taxon>
        <taxon>Micrococcales</taxon>
        <taxon>Cellulomonadaceae</taxon>
        <taxon>Cellulomonas</taxon>
    </lineage>
</organism>
<keyword evidence="2" id="KW-1185">Reference proteome</keyword>
<dbReference type="RefSeq" id="WP_307494191.1">
    <property type="nucleotide sequence ID" value="NZ_JAUSVB010000006.1"/>
</dbReference>
<reference evidence="1 2" key="1">
    <citation type="submission" date="2023-07" db="EMBL/GenBank/DDBJ databases">
        <title>Sorghum-associated microbial communities from plants grown in Nebraska, USA.</title>
        <authorList>
            <person name="Schachtman D."/>
        </authorList>
    </citation>
    <scope>NUCLEOTIDE SEQUENCE [LARGE SCALE GENOMIC DNA]</scope>
    <source>
        <strain evidence="1 2">BE332</strain>
    </source>
</reference>
<evidence type="ECO:0008006" key="3">
    <source>
        <dbReference type="Google" id="ProtNLM"/>
    </source>
</evidence>
<proteinExistence type="predicted"/>
<accession>A0ABU0EJC6</accession>
<protein>
    <recommendedName>
        <fullName evidence="3">Asp23/Gls24 family envelope stress response protein</fullName>
    </recommendedName>
</protein>